<dbReference type="Pfam" id="PF00534">
    <property type="entry name" value="Glycos_transf_1"/>
    <property type="match status" value="1"/>
</dbReference>
<evidence type="ECO:0000259" key="1">
    <source>
        <dbReference type="Pfam" id="PF00534"/>
    </source>
</evidence>
<proteinExistence type="predicted"/>
<accession>M0DVG5</accession>
<dbReference type="InterPro" id="IPR050194">
    <property type="entry name" value="Glycosyltransferase_grp1"/>
</dbReference>
<dbReference type="EMBL" id="AOJE01000058">
    <property type="protein sequence ID" value="ELZ38094.1"/>
    <property type="molecule type" value="Genomic_DNA"/>
</dbReference>
<name>M0DVG5_9EURY</name>
<feature type="domain" description="Glycosyltransferase subfamily 4-like N-terminal" evidence="2">
    <location>
        <begin position="28"/>
        <end position="184"/>
    </location>
</feature>
<keyword evidence="3" id="KW-0328">Glycosyltransferase</keyword>
<keyword evidence="4" id="KW-1185">Reference proteome</keyword>
<evidence type="ECO:0000313" key="3">
    <source>
        <dbReference type="EMBL" id="ELZ38094.1"/>
    </source>
</evidence>
<dbReference type="AlphaFoldDB" id="M0DVG5"/>
<dbReference type="PANTHER" id="PTHR45947">
    <property type="entry name" value="SULFOQUINOVOSYL TRANSFERASE SQD2"/>
    <property type="match status" value="1"/>
</dbReference>
<protein>
    <submittedName>
        <fullName evidence="3">Mannosyltransferase</fullName>
    </submittedName>
</protein>
<dbReference type="PANTHER" id="PTHR45947:SF3">
    <property type="entry name" value="SULFOQUINOVOSYL TRANSFERASE SQD2"/>
    <property type="match status" value="1"/>
</dbReference>
<reference evidence="3 4" key="1">
    <citation type="journal article" date="2014" name="PLoS Genet.">
        <title>Phylogenetically driven sequencing of extremely halophilic archaea reveals strategies for static and dynamic osmo-response.</title>
        <authorList>
            <person name="Becker E.A."/>
            <person name="Seitzer P.M."/>
            <person name="Tritt A."/>
            <person name="Larsen D."/>
            <person name="Krusor M."/>
            <person name="Yao A.I."/>
            <person name="Wu D."/>
            <person name="Madern D."/>
            <person name="Eisen J.A."/>
            <person name="Darling A.E."/>
            <person name="Facciotti M.T."/>
        </authorList>
    </citation>
    <scope>NUCLEOTIDE SEQUENCE [LARGE SCALE GENOMIC DNA]</scope>
    <source>
        <strain evidence="3 4">DSM 1137</strain>
    </source>
</reference>
<gene>
    <name evidence="3" type="ORF">C471_10936</name>
</gene>
<evidence type="ECO:0000259" key="2">
    <source>
        <dbReference type="Pfam" id="PF13439"/>
    </source>
</evidence>
<dbReference type="PATRIC" id="fig|1227484.4.peg.2148"/>
<evidence type="ECO:0000313" key="4">
    <source>
        <dbReference type="Proteomes" id="UP000011514"/>
    </source>
</evidence>
<comment type="caution">
    <text evidence="3">The sequence shown here is derived from an EMBL/GenBank/DDBJ whole genome shotgun (WGS) entry which is preliminary data.</text>
</comment>
<feature type="domain" description="Glycosyl transferase family 1" evidence="1">
    <location>
        <begin position="192"/>
        <end position="348"/>
    </location>
</feature>
<dbReference type="Proteomes" id="UP000011514">
    <property type="component" value="Unassembled WGS sequence"/>
</dbReference>
<sequence>MSEAMTAAPDDRPIRVLQVSKHYHPVTGGIETVVEQLVSGIEGVSFRVLTATERGLGGVDSVDGVPVVRAGNLGNVKSTPLAPSFPVRLRRQAEWADLVHYHLPFPVGPVSHLLARVDAPTVVTFHDDIIGKGPVVYPYRPVLDRFLRGADRLLVTSPNMRDECETVAPFADKTTVIPLGIDADETAAAPRRPGGRRVLFVGRLVPFKGVSTLLAAMERVDGSLSVVGTGPERDALEREAARRELTDRVTFEGFVSDARLDRLYREADVFVLPSVGANESFGIVQLEAMQRGLPVVNTDLPTGVPYVSVDGETGRTVPPGDPEALAAAVEGVLDDPDRYERFSESAIRRVRREFTSDRLLRETEAVYREVLDEAEPAGI</sequence>
<dbReference type="InterPro" id="IPR001296">
    <property type="entry name" value="Glyco_trans_1"/>
</dbReference>
<keyword evidence="3" id="KW-0808">Transferase</keyword>
<organism evidence="3 4">
    <name type="scientific">Halorubrum saccharovorum DSM 1137</name>
    <dbReference type="NCBI Taxonomy" id="1227484"/>
    <lineage>
        <taxon>Archaea</taxon>
        <taxon>Methanobacteriati</taxon>
        <taxon>Methanobacteriota</taxon>
        <taxon>Stenosarchaea group</taxon>
        <taxon>Halobacteria</taxon>
        <taxon>Halobacteriales</taxon>
        <taxon>Haloferacaceae</taxon>
        <taxon>Halorubrum</taxon>
    </lineage>
</organism>
<dbReference type="Pfam" id="PF13439">
    <property type="entry name" value="Glyco_transf_4"/>
    <property type="match status" value="1"/>
</dbReference>
<dbReference type="SUPFAM" id="SSF53756">
    <property type="entry name" value="UDP-Glycosyltransferase/glycogen phosphorylase"/>
    <property type="match status" value="1"/>
</dbReference>
<dbReference type="Gene3D" id="3.40.50.2000">
    <property type="entry name" value="Glycogen Phosphorylase B"/>
    <property type="match status" value="2"/>
</dbReference>
<dbReference type="InterPro" id="IPR028098">
    <property type="entry name" value="Glyco_trans_4-like_N"/>
</dbReference>
<dbReference type="GO" id="GO:0016757">
    <property type="term" value="F:glycosyltransferase activity"/>
    <property type="evidence" value="ECO:0007669"/>
    <property type="project" value="UniProtKB-KW"/>
</dbReference>
<dbReference type="eggNOG" id="arCOG01411">
    <property type="taxonomic scope" value="Archaea"/>
</dbReference>
<dbReference type="STRING" id="1227484.C471_10936"/>